<dbReference type="Proteomes" id="UP000789405">
    <property type="component" value="Unassembled WGS sequence"/>
</dbReference>
<dbReference type="Gene3D" id="1.10.10.2210">
    <property type="match status" value="1"/>
</dbReference>
<dbReference type="PANTHER" id="PTHR21301:SF10">
    <property type="entry name" value="REVERSE TRANSCRIPTASE DOMAIN-CONTAINING PROTEIN"/>
    <property type="match status" value="1"/>
</dbReference>
<sequence length="748" mass="86143">MEGIEITNSAGSSSSKGKQIARTKIIAGAQNVDDLSLPVLAVYKQKYVSISRALDSAEAKLAKASELAVGSLHDLKIKVPAKIDPEVVTTINAELVPKFTAELKTAGDKLLHDNTTSDSTAEIVKHWTDLATNIAGFNDHSFKVFVDTFRAKVAMGDTPTMYLPMYVWKSLDRGTNFQLTKYCSNHQCQKDWQEIKRRIEIELDRARSKDISLFLVKKHVLDTSFNVISRHLFNKTIFNRNRFHKSKFGINKLINKSFDFFVENNLVVTCADKNMGLTIMDYNWYNYQVNKHLGNLSVYTQMQADWSLNTIEVYATLFDIIMSISNEYIEKYCVENFLENMLDPEQEFPPPLFYIIPKLHKNPISSRPITPSYAWVTSDVSKYLAQKWSTLLTKCDYILPNSLKLVKELEAINKSKKLPVTANLYTWDIKDMYTNIDLDDLCVRIKEMLIYLRVRPEVAEFQVKLLKWVNDNAYVKYQNNWYKQIKGLAMGSAVAPVAANLYMAKVLIDSFGEPNNMFWDSIIIIRSYIDDIFAVLAEGFSLDLIGNRISATAIPSYFELDGTTANKVSFLDLNLEMCLCLTSVYNAYGVISISPYDKPTNIHAYTDTESYYPYNYRYSWIQGENIRLIRNSDNSNFYDKALYEFKHFLQNRRYPIVEINKHLTINNYSDREELLKVKDFKNDYISHIDFILPINNSPSRDVVIKLFKKVFKLYNYNASVHSNRTLRVAFPVRKGTAVIDILNKAKKK</sequence>
<feature type="non-terminal residue" evidence="2">
    <location>
        <position position="748"/>
    </location>
</feature>
<reference evidence="2" key="1">
    <citation type="submission" date="2021-06" db="EMBL/GenBank/DDBJ databases">
        <authorList>
            <person name="Kallberg Y."/>
            <person name="Tangrot J."/>
            <person name="Rosling A."/>
        </authorList>
    </citation>
    <scope>NUCLEOTIDE SEQUENCE</scope>
    <source>
        <strain evidence="2">MA453B</strain>
    </source>
</reference>
<dbReference type="Gene3D" id="3.10.10.20">
    <property type="match status" value="1"/>
</dbReference>
<feature type="domain" description="Reverse transcriptase" evidence="1">
    <location>
        <begin position="337"/>
        <end position="592"/>
    </location>
</feature>
<protein>
    <submittedName>
        <fullName evidence="2">8507_t:CDS:1</fullName>
    </submittedName>
</protein>
<dbReference type="OrthoDB" id="2447884at2759"/>
<dbReference type="InterPro" id="IPR000477">
    <property type="entry name" value="RT_dom"/>
</dbReference>
<evidence type="ECO:0000313" key="2">
    <source>
        <dbReference type="EMBL" id="CAG8791433.1"/>
    </source>
</evidence>
<evidence type="ECO:0000313" key="3">
    <source>
        <dbReference type="Proteomes" id="UP000789405"/>
    </source>
</evidence>
<dbReference type="PANTHER" id="PTHR21301">
    <property type="entry name" value="REVERSE TRANSCRIPTASE"/>
    <property type="match status" value="1"/>
</dbReference>
<dbReference type="AlphaFoldDB" id="A0A9N9JSA9"/>
<accession>A0A9N9JSA9</accession>
<evidence type="ECO:0000259" key="1">
    <source>
        <dbReference type="PROSITE" id="PS50878"/>
    </source>
</evidence>
<dbReference type="EMBL" id="CAJVPY010027618">
    <property type="protein sequence ID" value="CAG8791433.1"/>
    <property type="molecule type" value="Genomic_DNA"/>
</dbReference>
<name>A0A9N9JSA9_9GLOM</name>
<organism evidence="2 3">
    <name type="scientific">Dentiscutata erythropus</name>
    <dbReference type="NCBI Taxonomy" id="1348616"/>
    <lineage>
        <taxon>Eukaryota</taxon>
        <taxon>Fungi</taxon>
        <taxon>Fungi incertae sedis</taxon>
        <taxon>Mucoromycota</taxon>
        <taxon>Glomeromycotina</taxon>
        <taxon>Glomeromycetes</taxon>
        <taxon>Diversisporales</taxon>
        <taxon>Gigasporaceae</taxon>
        <taxon>Dentiscutata</taxon>
    </lineage>
</organism>
<dbReference type="PROSITE" id="PS50878">
    <property type="entry name" value="RT_POL"/>
    <property type="match status" value="1"/>
</dbReference>
<dbReference type="Gene3D" id="3.30.70.2630">
    <property type="match status" value="1"/>
</dbReference>
<comment type="caution">
    <text evidence="2">The sequence shown here is derived from an EMBL/GenBank/DDBJ whole genome shotgun (WGS) entry which is preliminary data.</text>
</comment>
<proteinExistence type="predicted"/>
<keyword evidence="3" id="KW-1185">Reference proteome</keyword>
<gene>
    <name evidence="2" type="ORF">DERYTH_LOCUS21513</name>
</gene>